<dbReference type="InParanoid" id="F8ADF9"/>
<reference evidence="3" key="1">
    <citation type="submission" date="2011-04" db="EMBL/GenBank/DDBJ databases">
        <title>The complete genome of Thermodesulfatator indicus DSM 15286.</title>
        <authorList>
            <person name="Lucas S."/>
            <person name="Copeland A."/>
            <person name="Lapidus A."/>
            <person name="Bruce D."/>
            <person name="Goodwin L."/>
            <person name="Pitluck S."/>
            <person name="Peters L."/>
            <person name="Kyrpides N."/>
            <person name="Mavromatis K."/>
            <person name="Pagani I."/>
            <person name="Ivanova N."/>
            <person name="Saunders L."/>
            <person name="Detter J.C."/>
            <person name="Tapia R."/>
            <person name="Han C."/>
            <person name="Land M."/>
            <person name="Hauser L."/>
            <person name="Markowitz V."/>
            <person name="Cheng J.-F."/>
            <person name="Hugenholtz P."/>
            <person name="Woyke T."/>
            <person name="Wu D."/>
            <person name="Spring S."/>
            <person name="Schroeder M."/>
            <person name="Brambilla E."/>
            <person name="Klenk H.-P."/>
            <person name="Eisen J.A."/>
        </authorList>
    </citation>
    <scope>NUCLEOTIDE SEQUENCE [LARGE SCALE GENOMIC DNA]</scope>
    <source>
        <strain evidence="3">DSM 15286 / JCM 11887 / CIR29812</strain>
    </source>
</reference>
<name>F8ADF9_THEID</name>
<evidence type="ECO:0000313" key="3">
    <source>
        <dbReference type="Proteomes" id="UP000006793"/>
    </source>
</evidence>
<dbReference type="Proteomes" id="UP000006793">
    <property type="component" value="Chromosome"/>
</dbReference>
<reference evidence="2 3" key="2">
    <citation type="journal article" date="2012" name="Stand. Genomic Sci.">
        <title>Complete genome sequence of the thermophilic sulfate-reducing ocean bacterium Thermodesulfatator indicus type strain (CIR29812(T)).</title>
        <authorList>
            <person name="Anderson I."/>
            <person name="Saunders E."/>
            <person name="Lapidus A."/>
            <person name="Nolan M."/>
            <person name="Lucas S."/>
            <person name="Tice H."/>
            <person name="Del Rio T.G."/>
            <person name="Cheng J.F."/>
            <person name="Han C."/>
            <person name="Tapia R."/>
            <person name="Goodwin L.A."/>
            <person name="Pitluck S."/>
            <person name="Liolios K."/>
            <person name="Mavromatis K."/>
            <person name="Pagani I."/>
            <person name="Ivanova N."/>
            <person name="Mikhailova N."/>
            <person name="Pati A."/>
            <person name="Chen A."/>
            <person name="Palaniappan K."/>
            <person name="Land M."/>
            <person name="Hauser L."/>
            <person name="Jeffries C.D."/>
            <person name="Chang Y.J."/>
            <person name="Brambilla E.M."/>
            <person name="Rohde M."/>
            <person name="Spring S."/>
            <person name="Goker M."/>
            <person name="Detter J.C."/>
            <person name="Woyke T."/>
            <person name="Bristow J."/>
            <person name="Eisen J.A."/>
            <person name="Markowitz V."/>
            <person name="Hugenholtz P."/>
            <person name="Kyrpides N.C."/>
            <person name="Klenk H.P."/>
        </authorList>
    </citation>
    <scope>NUCLEOTIDE SEQUENCE [LARGE SCALE GENOMIC DNA]</scope>
    <source>
        <strain evidence="3">DSM 15286 / JCM 11887 / CIR29812</strain>
    </source>
</reference>
<keyword evidence="1" id="KW-0472">Membrane</keyword>
<dbReference type="STRING" id="667014.Thein_2128"/>
<keyword evidence="1" id="KW-1133">Transmembrane helix</keyword>
<keyword evidence="3" id="KW-1185">Reference proteome</keyword>
<organism evidence="2 3">
    <name type="scientific">Thermodesulfatator indicus (strain DSM 15286 / JCM 11887 / CIR29812)</name>
    <dbReference type="NCBI Taxonomy" id="667014"/>
    <lineage>
        <taxon>Bacteria</taxon>
        <taxon>Pseudomonadati</taxon>
        <taxon>Thermodesulfobacteriota</taxon>
        <taxon>Thermodesulfobacteria</taxon>
        <taxon>Thermodesulfobacteriales</taxon>
        <taxon>Thermodesulfatatoraceae</taxon>
        <taxon>Thermodesulfatator</taxon>
    </lineage>
</organism>
<evidence type="ECO:0000256" key="1">
    <source>
        <dbReference type="SAM" id="Phobius"/>
    </source>
</evidence>
<feature type="transmembrane region" description="Helical" evidence="1">
    <location>
        <begin position="20"/>
        <end position="40"/>
    </location>
</feature>
<keyword evidence="1" id="KW-0812">Transmembrane</keyword>
<evidence type="ECO:0000313" key="2">
    <source>
        <dbReference type="EMBL" id="AEH45976.1"/>
    </source>
</evidence>
<dbReference type="OrthoDB" id="9797139at2"/>
<proteinExistence type="predicted"/>
<gene>
    <name evidence="2" type="ordered locus">Thein_2128</name>
</gene>
<dbReference type="eggNOG" id="ENOG5030YS2">
    <property type="taxonomic scope" value="Bacteria"/>
</dbReference>
<dbReference type="AlphaFoldDB" id="F8ADF9"/>
<dbReference type="RefSeq" id="WP_013908715.1">
    <property type="nucleotide sequence ID" value="NC_015681.1"/>
</dbReference>
<dbReference type="EMBL" id="CP002683">
    <property type="protein sequence ID" value="AEH45976.1"/>
    <property type="molecule type" value="Genomic_DNA"/>
</dbReference>
<sequence>MRFIRRIFSGNKINRSSLFWWGLPVIATLVVFFMVTWPAWQSYRLKRDLYQEKLELLVKYQAKLSQSKSDFKKELSKGQKLEKKIFIGLDPYIIVSELEKEIDAIPELSLRSFRIIKRENLTDQIQKVKLLLILDGDIKGLLNFLDKLSKSNKALHISRLTIISRRYRSDYILSVNLEIEALYSVKRL</sequence>
<accession>F8ADF9</accession>
<dbReference type="KEGG" id="tid:Thein_2128"/>
<protein>
    <submittedName>
        <fullName evidence="2">Uncharacterized protein</fullName>
    </submittedName>
</protein>
<dbReference type="HOGENOM" id="CLU_1440429_0_0_0"/>
<dbReference type="PaxDb" id="667014-Thein_2128"/>